<proteinExistence type="predicted"/>
<name>A0A1E3A8T6_9FIRM</name>
<gene>
    <name evidence="1" type="ORF">BEI61_01068</name>
</gene>
<evidence type="ECO:0000313" key="2">
    <source>
        <dbReference type="Proteomes" id="UP000094067"/>
    </source>
</evidence>
<dbReference type="EMBL" id="MCGH01000002">
    <property type="protein sequence ID" value="ODM05185.1"/>
    <property type="molecule type" value="Genomic_DNA"/>
</dbReference>
<protein>
    <submittedName>
        <fullName evidence="1">Uncharacterized protein</fullName>
    </submittedName>
</protein>
<dbReference type="AlphaFoldDB" id="A0A1E3A8T6"/>
<accession>A0A1E3A8T6</accession>
<organism evidence="1 2">
    <name type="scientific">Eisenbergiella tayi</name>
    <dbReference type="NCBI Taxonomy" id="1432052"/>
    <lineage>
        <taxon>Bacteria</taxon>
        <taxon>Bacillati</taxon>
        <taxon>Bacillota</taxon>
        <taxon>Clostridia</taxon>
        <taxon>Lachnospirales</taxon>
        <taxon>Lachnospiraceae</taxon>
        <taxon>Eisenbergiella</taxon>
    </lineage>
</organism>
<sequence length="36" mass="4643">MIKNENKNKNKETINRTNYFGGNHFEYYRIWIYTRW</sequence>
<evidence type="ECO:0000313" key="1">
    <source>
        <dbReference type="EMBL" id="ODM05185.1"/>
    </source>
</evidence>
<reference evidence="1 2" key="1">
    <citation type="submission" date="2016-07" db="EMBL/GenBank/DDBJ databases">
        <title>Characterization of isolates of Eisenbergiella tayi derived from blood cultures, using whole genome sequencing.</title>
        <authorList>
            <person name="Burdz T."/>
            <person name="Wiebe D."/>
            <person name="Huynh C."/>
            <person name="Bernard K."/>
        </authorList>
    </citation>
    <scope>NUCLEOTIDE SEQUENCE [LARGE SCALE GENOMIC DNA]</scope>
    <source>
        <strain evidence="1 2">NML 110608</strain>
    </source>
</reference>
<dbReference type="Proteomes" id="UP000094067">
    <property type="component" value="Unassembled WGS sequence"/>
</dbReference>
<comment type="caution">
    <text evidence="1">The sequence shown here is derived from an EMBL/GenBank/DDBJ whole genome shotgun (WGS) entry which is preliminary data.</text>
</comment>